<organism evidence="2 3">
    <name type="scientific">Lasius niger</name>
    <name type="common">Black garden ant</name>
    <dbReference type="NCBI Taxonomy" id="67767"/>
    <lineage>
        <taxon>Eukaryota</taxon>
        <taxon>Metazoa</taxon>
        <taxon>Ecdysozoa</taxon>
        <taxon>Arthropoda</taxon>
        <taxon>Hexapoda</taxon>
        <taxon>Insecta</taxon>
        <taxon>Pterygota</taxon>
        <taxon>Neoptera</taxon>
        <taxon>Endopterygota</taxon>
        <taxon>Hymenoptera</taxon>
        <taxon>Apocrita</taxon>
        <taxon>Aculeata</taxon>
        <taxon>Formicoidea</taxon>
        <taxon>Formicidae</taxon>
        <taxon>Formicinae</taxon>
        <taxon>Lasius</taxon>
        <taxon>Lasius</taxon>
    </lineage>
</organism>
<keyword evidence="3" id="KW-1185">Reference proteome</keyword>
<gene>
    <name evidence="2" type="ORF">RF55_1674</name>
</gene>
<name>A0A0J7L4V3_LASNI</name>
<proteinExistence type="predicted"/>
<dbReference type="PaxDb" id="67767-A0A0J7L4V3"/>
<dbReference type="EMBL" id="LBMM01000603">
    <property type="protein sequence ID" value="KMQ97977.1"/>
    <property type="molecule type" value="Genomic_DNA"/>
</dbReference>
<accession>A0A0J7L4V3</accession>
<dbReference type="AlphaFoldDB" id="A0A0J7L4V3"/>
<protein>
    <submittedName>
        <fullName evidence="2">Uncharacterized protein</fullName>
    </submittedName>
</protein>
<dbReference type="Proteomes" id="UP000036403">
    <property type="component" value="Unassembled WGS sequence"/>
</dbReference>
<feature type="region of interest" description="Disordered" evidence="1">
    <location>
        <begin position="1"/>
        <end position="23"/>
    </location>
</feature>
<evidence type="ECO:0000256" key="1">
    <source>
        <dbReference type="SAM" id="MobiDB-lite"/>
    </source>
</evidence>
<comment type="caution">
    <text evidence="2">The sequence shown here is derived from an EMBL/GenBank/DDBJ whole genome shotgun (WGS) entry which is preliminary data.</text>
</comment>
<reference evidence="2 3" key="1">
    <citation type="submission" date="2015-04" db="EMBL/GenBank/DDBJ databases">
        <title>Lasius niger genome sequencing.</title>
        <authorList>
            <person name="Konorov E.A."/>
            <person name="Nikitin M.A."/>
            <person name="Kirill M.V."/>
            <person name="Chang P."/>
        </authorList>
    </citation>
    <scope>NUCLEOTIDE SEQUENCE [LARGE SCALE GENOMIC DNA]</scope>
    <source>
        <tissue evidence="2">Whole</tissue>
    </source>
</reference>
<evidence type="ECO:0000313" key="2">
    <source>
        <dbReference type="EMBL" id="KMQ97977.1"/>
    </source>
</evidence>
<evidence type="ECO:0000313" key="3">
    <source>
        <dbReference type="Proteomes" id="UP000036403"/>
    </source>
</evidence>
<sequence>MQERSFAHPHPRQPPGVGGDIPSISRLVSGDVYQVAVSLGVENHNGRQDHHAPPLGEHQSTAQMVSWATIRSAILLSRPTTIFSNDHGRMVFPFTEFPPLRSKRHSTPLDHLSCPHYQTALSVVPDPRLFQTEIRNWATTFH</sequence>